<dbReference type="Proteomes" id="UP001597163">
    <property type="component" value="Unassembled WGS sequence"/>
</dbReference>
<feature type="transmembrane region" description="Helical" evidence="1">
    <location>
        <begin position="764"/>
        <end position="788"/>
    </location>
</feature>
<evidence type="ECO:0000256" key="1">
    <source>
        <dbReference type="SAM" id="Phobius"/>
    </source>
</evidence>
<proteinExistence type="predicted"/>
<keyword evidence="3" id="KW-1185">Reference proteome</keyword>
<evidence type="ECO:0008006" key="4">
    <source>
        <dbReference type="Google" id="ProtNLM"/>
    </source>
</evidence>
<evidence type="ECO:0000313" key="3">
    <source>
        <dbReference type="Proteomes" id="UP001597163"/>
    </source>
</evidence>
<feature type="transmembrane region" description="Helical" evidence="1">
    <location>
        <begin position="1065"/>
        <end position="1084"/>
    </location>
</feature>
<feature type="transmembrane region" description="Helical" evidence="1">
    <location>
        <begin position="940"/>
        <end position="957"/>
    </location>
</feature>
<feature type="transmembrane region" description="Helical" evidence="1">
    <location>
        <begin position="828"/>
        <end position="847"/>
    </location>
</feature>
<name>A0ABW3RAN8_9FLAO</name>
<feature type="transmembrane region" description="Helical" evidence="1">
    <location>
        <begin position="1016"/>
        <end position="1033"/>
    </location>
</feature>
<feature type="transmembrane region" description="Helical" evidence="1">
    <location>
        <begin position="963"/>
        <end position="981"/>
    </location>
</feature>
<dbReference type="EMBL" id="JBHTLJ010000002">
    <property type="protein sequence ID" value="MFD1162041.1"/>
    <property type="molecule type" value="Genomic_DNA"/>
</dbReference>
<feature type="transmembrane region" description="Helical" evidence="1">
    <location>
        <begin position="1040"/>
        <end position="1059"/>
    </location>
</feature>
<keyword evidence="1" id="KW-0472">Membrane</keyword>
<accession>A0ABW3RAN8</accession>
<feature type="transmembrane region" description="Helical" evidence="1">
    <location>
        <begin position="800"/>
        <end position="816"/>
    </location>
</feature>
<keyword evidence="1" id="KW-1133">Transmembrane helix</keyword>
<feature type="transmembrane region" description="Helical" evidence="1">
    <location>
        <begin position="859"/>
        <end position="878"/>
    </location>
</feature>
<feature type="transmembrane region" description="Helical" evidence="1">
    <location>
        <begin position="701"/>
        <end position="723"/>
    </location>
</feature>
<feature type="transmembrane region" description="Helical" evidence="1">
    <location>
        <begin position="912"/>
        <end position="928"/>
    </location>
</feature>
<gene>
    <name evidence="2" type="ORF">ACFQ2E_06410</name>
</gene>
<evidence type="ECO:0000313" key="2">
    <source>
        <dbReference type="EMBL" id="MFD1162041.1"/>
    </source>
</evidence>
<dbReference type="RefSeq" id="WP_311937934.1">
    <property type="nucleotide sequence ID" value="NZ_JAVSCK010000002.1"/>
</dbReference>
<feature type="transmembrane region" description="Helical" evidence="1">
    <location>
        <begin position="735"/>
        <end position="752"/>
    </location>
</feature>
<feature type="transmembrane region" description="Helical" evidence="1">
    <location>
        <begin position="993"/>
        <end position="1010"/>
    </location>
</feature>
<reference evidence="3" key="1">
    <citation type="journal article" date="2019" name="Int. J. Syst. Evol. Microbiol.">
        <title>The Global Catalogue of Microorganisms (GCM) 10K type strain sequencing project: providing services to taxonomists for standard genome sequencing and annotation.</title>
        <authorList>
            <consortium name="The Broad Institute Genomics Platform"/>
            <consortium name="The Broad Institute Genome Sequencing Center for Infectious Disease"/>
            <person name="Wu L."/>
            <person name="Ma J."/>
        </authorList>
    </citation>
    <scope>NUCLEOTIDE SEQUENCE [LARGE SCALE GENOMIC DNA]</scope>
    <source>
        <strain evidence="3">CCUG 63246</strain>
    </source>
</reference>
<organism evidence="2 3">
    <name type="scientific">Hwangdonia seohaensis</name>
    <dbReference type="NCBI Taxonomy" id="1240727"/>
    <lineage>
        <taxon>Bacteria</taxon>
        <taxon>Pseudomonadati</taxon>
        <taxon>Bacteroidota</taxon>
        <taxon>Flavobacteriia</taxon>
        <taxon>Flavobacteriales</taxon>
        <taxon>Flavobacteriaceae</taxon>
        <taxon>Hwangdonia</taxon>
    </lineage>
</organism>
<feature type="transmembrane region" description="Helical" evidence="1">
    <location>
        <begin position="116"/>
        <end position="137"/>
    </location>
</feature>
<comment type="caution">
    <text evidence="2">The sequence shown here is derived from an EMBL/GenBank/DDBJ whole genome shotgun (WGS) entry which is preliminary data.</text>
</comment>
<protein>
    <recommendedName>
        <fullName evidence="4">DUF2157 domain-containing protein</fullName>
    </recommendedName>
</protein>
<keyword evidence="1" id="KW-0812">Transmembrane</keyword>
<sequence>MATYRQKENTTAPLWRFLEFLKTEGYELSTGQYLNIYKLLQRIDFNTTAFGDLKYIIGPLLSKTPEEQEKFYAVFDTYFGAVEKKANIDKQKPKNKVINNIDKRKKKIRSNKRKKFIVVLVLSVVVLIGLGIGYIYLIKPILPDPEISEKKVVNQKKEEINETFTDLLKSRELNTEKFSEAKKTIEKAEKEFKIGKIKESYYTLDNLIYYSRLDFENNQALSRRIIKLKNNVISYDYNNTSKILQDINIEKPDVEIYLTLILILIFFLNEYHKSQNQSFIAELEQGKKPPYVWQFNLNHKPKIIWDNEIYQTAHHLRKRVIGDELDFDINRTIKETLNHGGLLELTYKPRSKPSEYIALIDKSSLQSHQASFFSFLANEFSESDIHIDQFFYQDNMLMFWSESQNKKHYSLEDLIKLFPKHRVLIFGMGHEMLDITKGAIKKYALGMNNWSDVAILTPRPTSDWDYREKILSQSFIILPASSSGLIELIDTFEKIKSTQLGAWKFEHASTGIELPDDVNLGIRHLSYQLTPDVFKWLCICAVYPQLFWDLTLYLGDVMFPGKSIISQQNLLSLLKIPCFNNGFIPLEYREQLTAQLDDATKDEVRKKIVEQMRKNPPKKNTHAFDEYKLNLLVNELLIRDISNEKKKIIRREIKDMESHTDFGHYTEIKAIQPNKSTSALDFILPEELQNIFKGVGWKKTFARAILFLSLSFIGVYFLSDYIYRAIEDDKQLETIGITISTILYGFAFYRFMRKRSLLNSFEVAFYWLFLSIGYMYAFILTNTSFFTIVNNTKNKEDNSFFNYLIIAFILTILLIRNQVKKGITGAAVSMYWLFFSLLLVIMFLVSLPNIINGHNESDAVLLAFILIIIGSILFWIVRFRRIKSFSKTEIGIYFSICYTVSMIYSLDTWREGFVFYNLFFIVLLFIIARKWNIRQFISDSSFSVFWIGICTSLLIMYEEFKSEILLLIAFVLTCGIFLNKWLKHKNLGYESSIYMIMIMLSIIFGLIDSTDFDSKTISVFVTSLLTLLIFLIFRIRKHNIHAIELFVYWVSLTILSAIIYEDFDLNPTILVMLITLIGVLFIIYKIKSHKKLREAYSLNM</sequence>